<evidence type="ECO:0000259" key="1">
    <source>
        <dbReference type="PROSITE" id="PS50011"/>
    </source>
</evidence>
<accession>A0A9P7ANI8</accession>
<feature type="domain" description="Protein kinase" evidence="1">
    <location>
        <begin position="30"/>
        <end position="169"/>
    </location>
</feature>
<protein>
    <recommendedName>
        <fullName evidence="1">Protein kinase domain-containing protein</fullName>
    </recommendedName>
</protein>
<gene>
    <name evidence="2" type="ORF">HD556DRAFT_629626</name>
</gene>
<dbReference type="GeneID" id="64604898"/>
<reference evidence="2" key="1">
    <citation type="journal article" date="2020" name="New Phytol.">
        <title>Comparative genomics reveals dynamic genome evolution in host specialist ectomycorrhizal fungi.</title>
        <authorList>
            <person name="Lofgren L.A."/>
            <person name="Nguyen N.H."/>
            <person name="Vilgalys R."/>
            <person name="Ruytinx J."/>
            <person name="Liao H.L."/>
            <person name="Branco S."/>
            <person name="Kuo A."/>
            <person name="LaButti K."/>
            <person name="Lipzen A."/>
            <person name="Andreopoulos W."/>
            <person name="Pangilinan J."/>
            <person name="Riley R."/>
            <person name="Hundley H."/>
            <person name="Na H."/>
            <person name="Barry K."/>
            <person name="Grigoriev I.V."/>
            <person name="Stajich J.E."/>
            <person name="Kennedy P.G."/>
        </authorList>
    </citation>
    <scope>NUCLEOTIDE SEQUENCE</scope>
    <source>
        <strain evidence="2">S12</strain>
    </source>
</reference>
<comment type="caution">
    <text evidence="2">The sequence shown here is derived from an EMBL/GenBank/DDBJ whole genome shotgun (WGS) entry which is preliminary data.</text>
</comment>
<dbReference type="AlphaFoldDB" id="A0A9P7ANI8"/>
<keyword evidence="3" id="KW-1185">Reference proteome</keyword>
<dbReference type="GO" id="GO:0004672">
    <property type="term" value="F:protein kinase activity"/>
    <property type="evidence" value="ECO:0007669"/>
    <property type="project" value="InterPro"/>
</dbReference>
<sequence length="169" mass="19241">MNTAFSARNDEPDHLPTETTLKDLSNAITRDQQYPDPVGVFADMWKCTFHIDRISVKVAVKAIPMFTHYSEGAKTKIIQRIKCELGIRAALSHANIVPIYGYTYSVSSLPAIVTPFAENGSLVNYLEREGAALTLVRRFQLRHHSWSAISSRQRCHSWRLQCVRCVHPW</sequence>
<dbReference type="InterPro" id="IPR000719">
    <property type="entry name" value="Prot_kinase_dom"/>
</dbReference>
<dbReference type="OrthoDB" id="2671339at2759"/>
<organism evidence="2 3">
    <name type="scientific">Suillus plorans</name>
    <dbReference type="NCBI Taxonomy" id="116603"/>
    <lineage>
        <taxon>Eukaryota</taxon>
        <taxon>Fungi</taxon>
        <taxon>Dikarya</taxon>
        <taxon>Basidiomycota</taxon>
        <taxon>Agaricomycotina</taxon>
        <taxon>Agaricomycetes</taxon>
        <taxon>Agaricomycetidae</taxon>
        <taxon>Boletales</taxon>
        <taxon>Suillineae</taxon>
        <taxon>Suillaceae</taxon>
        <taxon>Suillus</taxon>
    </lineage>
</organism>
<dbReference type="GO" id="GO:0005524">
    <property type="term" value="F:ATP binding"/>
    <property type="evidence" value="ECO:0007669"/>
    <property type="project" value="InterPro"/>
</dbReference>
<dbReference type="Proteomes" id="UP000719766">
    <property type="component" value="Unassembled WGS sequence"/>
</dbReference>
<dbReference type="InterPro" id="IPR011009">
    <property type="entry name" value="Kinase-like_dom_sf"/>
</dbReference>
<dbReference type="PROSITE" id="PS50011">
    <property type="entry name" value="PROTEIN_KINASE_DOM"/>
    <property type="match status" value="1"/>
</dbReference>
<dbReference type="SUPFAM" id="SSF56112">
    <property type="entry name" value="Protein kinase-like (PK-like)"/>
    <property type="match status" value="1"/>
</dbReference>
<dbReference type="RefSeq" id="XP_041158637.1">
    <property type="nucleotide sequence ID" value="XM_041311134.1"/>
</dbReference>
<proteinExistence type="predicted"/>
<evidence type="ECO:0000313" key="2">
    <source>
        <dbReference type="EMBL" id="KAG1791899.1"/>
    </source>
</evidence>
<name>A0A9P7ANI8_9AGAM</name>
<evidence type="ECO:0000313" key="3">
    <source>
        <dbReference type="Proteomes" id="UP000719766"/>
    </source>
</evidence>
<dbReference type="Pfam" id="PF07714">
    <property type="entry name" value="PK_Tyr_Ser-Thr"/>
    <property type="match status" value="1"/>
</dbReference>
<dbReference type="Gene3D" id="1.10.510.10">
    <property type="entry name" value="Transferase(Phosphotransferase) domain 1"/>
    <property type="match status" value="1"/>
</dbReference>
<dbReference type="EMBL" id="JABBWE010000040">
    <property type="protein sequence ID" value="KAG1791899.1"/>
    <property type="molecule type" value="Genomic_DNA"/>
</dbReference>
<dbReference type="InterPro" id="IPR001245">
    <property type="entry name" value="Ser-Thr/Tyr_kinase_cat_dom"/>
</dbReference>